<sequence length="422" mass="49075">MDRNSSKKIKRTAAAAILVLVCMLLPFAVYLHLRGVQRDRENALLFLEYPKMGEDWLRIREKEDSLSQSPKNIREEAERIREKYGYTFWKIRENREILLVLAAEAGIAVLFLGIFVNRRRKEKKEEEQRQKQAAEQISELLQQAAWRERKGEKPQDPREAVSKADQYLPQIWDSIQEGIRQVRISFERMEEQMEKEEADTKAFITNMSHQLKTPLAGLNLCLEMLEEEEISQEEQKEFTHRAKEETENLQRLLDALVNVSRLEEHMIVLRQEPRDLKATVIESVNVVLAKALEKKIEISAQITSCMVSHDFRWTQEALVNVLDNAVKYSECGKTVEIRMKKLTSYVLLEILDQGMGIEAKERHKVFQRFYRGQRAKELQRDGAGVGLYLSRQILEQQGGTISVRGRADGPGSCFQITLPLFW</sequence>
<comment type="catalytic activity">
    <reaction evidence="1">
        <text>ATP + protein L-histidine = ADP + protein N-phospho-L-histidine.</text>
        <dbReference type="EC" id="2.7.13.3"/>
    </reaction>
</comment>
<feature type="domain" description="Histidine kinase" evidence="9">
    <location>
        <begin position="206"/>
        <end position="422"/>
    </location>
</feature>
<evidence type="ECO:0000313" key="11">
    <source>
        <dbReference type="Proteomes" id="UP000823886"/>
    </source>
</evidence>
<keyword evidence="6" id="KW-0902">Two-component regulatory system</keyword>
<organism evidence="10 11">
    <name type="scientific">Candidatus Blautia merdavium</name>
    <dbReference type="NCBI Taxonomy" id="2838494"/>
    <lineage>
        <taxon>Bacteria</taxon>
        <taxon>Bacillati</taxon>
        <taxon>Bacillota</taxon>
        <taxon>Clostridia</taxon>
        <taxon>Lachnospirales</taxon>
        <taxon>Lachnospiraceae</taxon>
        <taxon>Blautia</taxon>
    </lineage>
</organism>
<dbReference type="InterPro" id="IPR003594">
    <property type="entry name" value="HATPase_dom"/>
</dbReference>
<dbReference type="PANTHER" id="PTHR43711:SF1">
    <property type="entry name" value="HISTIDINE KINASE 1"/>
    <property type="match status" value="1"/>
</dbReference>
<keyword evidence="8" id="KW-0812">Transmembrane</keyword>
<dbReference type="SMART" id="SM00388">
    <property type="entry name" value="HisKA"/>
    <property type="match status" value="1"/>
</dbReference>
<evidence type="ECO:0000259" key="9">
    <source>
        <dbReference type="PROSITE" id="PS50109"/>
    </source>
</evidence>
<dbReference type="InterPro" id="IPR003661">
    <property type="entry name" value="HisK_dim/P_dom"/>
</dbReference>
<proteinExistence type="predicted"/>
<name>A0A9D2T9T2_9FIRM</name>
<keyword evidence="3" id="KW-0597">Phosphoprotein</keyword>
<dbReference type="InterPro" id="IPR050736">
    <property type="entry name" value="Sensor_HK_Regulatory"/>
</dbReference>
<protein>
    <recommendedName>
        <fullName evidence="2">histidine kinase</fullName>
        <ecNumber evidence="2">2.7.13.3</ecNumber>
    </recommendedName>
</protein>
<dbReference type="SMART" id="SM00387">
    <property type="entry name" value="HATPase_c"/>
    <property type="match status" value="1"/>
</dbReference>
<feature type="transmembrane region" description="Helical" evidence="8">
    <location>
        <begin position="12"/>
        <end position="33"/>
    </location>
</feature>
<evidence type="ECO:0000256" key="3">
    <source>
        <dbReference type="ARBA" id="ARBA00022553"/>
    </source>
</evidence>
<dbReference type="PROSITE" id="PS50109">
    <property type="entry name" value="HIS_KIN"/>
    <property type="match status" value="1"/>
</dbReference>
<dbReference type="Proteomes" id="UP000823886">
    <property type="component" value="Unassembled WGS sequence"/>
</dbReference>
<dbReference type="CDD" id="cd00082">
    <property type="entry name" value="HisKA"/>
    <property type="match status" value="1"/>
</dbReference>
<accession>A0A9D2T9T2</accession>
<keyword evidence="5 10" id="KW-0418">Kinase</keyword>
<keyword evidence="4" id="KW-0808">Transferase</keyword>
<dbReference type="SUPFAM" id="SSF55874">
    <property type="entry name" value="ATPase domain of HSP90 chaperone/DNA topoisomerase II/histidine kinase"/>
    <property type="match status" value="1"/>
</dbReference>
<dbReference type="GO" id="GO:0000155">
    <property type="term" value="F:phosphorelay sensor kinase activity"/>
    <property type="evidence" value="ECO:0007669"/>
    <property type="project" value="InterPro"/>
</dbReference>
<evidence type="ECO:0000256" key="5">
    <source>
        <dbReference type="ARBA" id="ARBA00022777"/>
    </source>
</evidence>
<dbReference type="SUPFAM" id="SSF47384">
    <property type="entry name" value="Homodimeric domain of signal transducing histidine kinase"/>
    <property type="match status" value="1"/>
</dbReference>
<evidence type="ECO:0000256" key="2">
    <source>
        <dbReference type="ARBA" id="ARBA00012438"/>
    </source>
</evidence>
<dbReference type="Gene3D" id="1.10.287.130">
    <property type="match status" value="1"/>
</dbReference>
<dbReference type="Pfam" id="PF00512">
    <property type="entry name" value="HisKA"/>
    <property type="match status" value="1"/>
</dbReference>
<keyword evidence="8" id="KW-1133">Transmembrane helix</keyword>
<feature type="coiled-coil region" evidence="7">
    <location>
        <begin position="116"/>
        <end position="144"/>
    </location>
</feature>
<evidence type="ECO:0000256" key="8">
    <source>
        <dbReference type="SAM" id="Phobius"/>
    </source>
</evidence>
<dbReference type="InterPro" id="IPR005467">
    <property type="entry name" value="His_kinase_dom"/>
</dbReference>
<evidence type="ECO:0000313" key="10">
    <source>
        <dbReference type="EMBL" id="HJC62019.1"/>
    </source>
</evidence>
<keyword evidence="7" id="KW-0175">Coiled coil</keyword>
<dbReference type="PRINTS" id="PR00344">
    <property type="entry name" value="BCTRLSENSOR"/>
</dbReference>
<dbReference type="InterPro" id="IPR036890">
    <property type="entry name" value="HATPase_C_sf"/>
</dbReference>
<dbReference type="InterPro" id="IPR036097">
    <property type="entry name" value="HisK_dim/P_sf"/>
</dbReference>
<evidence type="ECO:0000256" key="4">
    <source>
        <dbReference type="ARBA" id="ARBA00022679"/>
    </source>
</evidence>
<reference evidence="10" key="1">
    <citation type="journal article" date="2021" name="PeerJ">
        <title>Extensive microbial diversity within the chicken gut microbiome revealed by metagenomics and culture.</title>
        <authorList>
            <person name="Gilroy R."/>
            <person name="Ravi A."/>
            <person name="Getino M."/>
            <person name="Pursley I."/>
            <person name="Horton D.L."/>
            <person name="Alikhan N.F."/>
            <person name="Baker D."/>
            <person name="Gharbi K."/>
            <person name="Hall N."/>
            <person name="Watson M."/>
            <person name="Adriaenssens E.M."/>
            <person name="Foster-Nyarko E."/>
            <person name="Jarju S."/>
            <person name="Secka A."/>
            <person name="Antonio M."/>
            <person name="Oren A."/>
            <person name="Chaudhuri R.R."/>
            <person name="La Ragione R."/>
            <person name="Hildebrand F."/>
            <person name="Pallen M.J."/>
        </authorList>
    </citation>
    <scope>NUCLEOTIDE SEQUENCE</scope>
    <source>
        <strain evidence="10">ChiBcec2-3848</strain>
    </source>
</reference>
<evidence type="ECO:0000256" key="1">
    <source>
        <dbReference type="ARBA" id="ARBA00000085"/>
    </source>
</evidence>
<keyword evidence="8" id="KW-0472">Membrane</keyword>
<dbReference type="AlphaFoldDB" id="A0A9D2T9T2"/>
<reference evidence="10" key="2">
    <citation type="submission" date="2021-04" db="EMBL/GenBank/DDBJ databases">
        <authorList>
            <person name="Gilroy R."/>
        </authorList>
    </citation>
    <scope>NUCLEOTIDE SEQUENCE</scope>
    <source>
        <strain evidence="10">ChiBcec2-3848</strain>
    </source>
</reference>
<dbReference type="EC" id="2.7.13.3" evidence="2"/>
<feature type="transmembrane region" description="Helical" evidence="8">
    <location>
        <begin position="97"/>
        <end position="116"/>
    </location>
</feature>
<dbReference type="Gene3D" id="3.30.565.10">
    <property type="entry name" value="Histidine kinase-like ATPase, C-terminal domain"/>
    <property type="match status" value="1"/>
</dbReference>
<dbReference type="Pfam" id="PF02518">
    <property type="entry name" value="HATPase_c"/>
    <property type="match status" value="1"/>
</dbReference>
<dbReference type="InterPro" id="IPR004358">
    <property type="entry name" value="Sig_transdc_His_kin-like_C"/>
</dbReference>
<gene>
    <name evidence="10" type="ORF">H9753_00180</name>
</gene>
<comment type="caution">
    <text evidence="10">The sequence shown here is derived from an EMBL/GenBank/DDBJ whole genome shotgun (WGS) entry which is preliminary data.</text>
</comment>
<evidence type="ECO:0000256" key="7">
    <source>
        <dbReference type="SAM" id="Coils"/>
    </source>
</evidence>
<dbReference type="EMBL" id="DWVZ01000002">
    <property type="protein sequence ID" value="HJC62019.1"/>
    <property type="molecule type" value="Genomic_DNA"/>
</dbReference>
<evidence type="ECO:0000256" key="6">
    <source>
        <dbReference type="ARBA" id="ARBA00023012"/>
    </source>
</evidence>
<dbReference type="PANTHER" id="PTHR43711">
    <property type="entry name" value="TWO-COMPONENT HISTIDINE KINASE"/>
    <property type="match status" value="1"/>
</dbReference>